<gene>
    <name evidence="1" type="ORF">PR048_030175</name>
</gene>
<keyword evidence="2" id="KW-1185">Reference proteome</keyword>
<reference evidence="1 2" key="1">
    <citation type="submission" date="2023-02" db="EMBL/GenBank/DDBJ databases">
        <title>LHISI_Scaffold_Assembly.</title>
        <authorList>
            <person name="Stuart O.P."/>
            <person name="Cleave R."/>
            <person name="Magrath M.J.L."/>
            <person name="Mikheyev A.S."/>
        </authorList>
    </citation>
    <scope>NUCLEOTIDE SEQUENCE [LARGE SCALE GENOMIC DNA]</scope>
    <source>
        <strain evidence="1">Daus_M_001</strain>
        <tissue evidence="1">Leg muscle</tissue>
    </source>
</reference>
<sequence length="263" mass="31160">MHHKKETAIACIGLVSELLFKRKMERREFSKKLLAQRDMKNEPGVYKYYLRMDADTVRELLLLLALYPQQEDTTIRNRIPTEERLVAILRYLATGRSHECLKFSGGISPQSLATIISETRRHIYEVLREKYLKLSDRKYRSLTYSFILTLQIHKTRWQYSNCEGALDGKHIRIVCRKRSGVQVYNYNHFHSKVLMGMVNSYICSSTSIFVNDHLNLPQEDQNIERLNFVFDLHKHVMKQFNKFDPTYENRTYNCQLSKARNVV</sequence>
<evidence type="ECO:0008006" key="3">
    <source>
        <dbReference type="Google" id="ProtNLM"/>
    </source>
</evidence>
<evidence type="ECO:0000313" key="2">
    <source>
        <dbReference type="Proteomes" id="UP001159363"/>
    </source>
</evidence>
<protein>
    <recommendedName>
        <fullName evidence="3">DDE Tnp4 domain-containing protein</fullName>
    </recommendedName>
</protein>
<proteinExistence type="predicted"/>
<organism evidence="1 2">
    <name type="scientific">Dryococelus australis</name>
    <dbReference type="NCBI Taxonomy" id="614101"/>
    <lineage>
        <taxon>Eukaryota</taxon>
        <taxon>Metazoa</taxon>
        <taxon>Ecdysozoa</taxon>
        <taxon>Arthropoda</taxon>
        <taxon>Hexapoda</taxon>
        <taxon>Insecta</taxon>
        <taxon>Pterygota</taxon>
        <taxon>Neoptera</taxon>
        <taxon>Polyneoptera</taxon>
        <taxon>Phasmatodea</taxon>
        <taxon>Verophasmatodea</taxon>
        <taxon>Anareolatae</taxon>
        <taxon>Phasmatidae</taxon>
        <taxon>Eurycanthinae</taxon>
        <taxon>Dryococelus</taxon>
    </lineage>
</organism>
<dbReference type="Proteomes" id="UP001159363">
    <property type="component" value="Chromosome 13"/>
</dbReference>
<name>A0ABQ9GC37_9NEOP</name>
<evidence type="ECO:0000313" key="1">
    <source>
        <dbReference type="EMBL" id="KAJ8868636.1"/>
    </source>
</evidence>
<accession>A0ABQ9GC37</accession>
<dbReference type="EMBL" id="JARBHB010000014">
    <property type="protein sequence ID" value="KAJ8868636.1"/>
    <property type="molecule type" value="Genomic_DNA"/>
</dbReference>
<comment type="caution">
    <text evidence="1">The sequence shown here is derived from an EMBL/GenBank/DDBJ whole genome shotgun (WGS) entry which is preliminary data.</text>
</comment>